<dbReference type="GO" id="GO:0016747">
    <property type="term" value="F:acyltransferase activity, transferring groups other than amino-acyl groups"/>
    <property type="evidence" value="ECO:0007669"/>
    <property type="project" value="InterPro"/>
</dbReference>
<evidence type="ECO:0000313" key="2">
    <source>
        <dbReference type="EMBL" id="SJN39374.1"/>
    </source>
</evidence>
<protein>
    <recommendedName>
        <fullName evidence="1">N-acetyltransferase domain-containing protein</fullName>
    </recommendedName>
</protein>
<sequence>MKLIIEKLTQSFSNEKVWLSIHPNNDVAKHLYESFGFQKEELGFETDDEIFMSLNLKEFINS</sequence>
<accession>A0A1R4K5D1</accession>
<dbReference type="Proteomes" id="UP000195611">
    <property type="component" value="Unassembled WGS sequence"/>
</dbReference>
<dbReference type="PROSITE" id="PS51186">
    <property type="entry name" value="GNAT"/>
    <property type="match status" value="1"/>
</dbReference>
<dbReference type="InterPro" id="IPR016181">
    <property type="entry name" value="Acyl_CoA_acyltransferase"/>
</dbReference>
<evidence type="ECO:0000313" key="3">
    <source>
        <dbReference type="Proteomes" id="UP000195611"/>
    </source>
</evidence>
<name>A0A1R4K5D1_9LACT</name>
<reference evidence="2 3" key="1">
    <citation type="submission" date="2017-02" db="EMBL/GenBank/DDBJ databases">
        <authorList>
            <person name="Peterson S.W."/>
        </authorList>
    </citation>
    <scope>NUCLEOTIDE SEQUENCE [LARGE SCALE GENOMIC DNA]</scope>
    <source>
        <strain evidence="2 3">42ea</strain>
    </source>
</reference>
<proteinExistence type="predicted"/>
<dbReference type="EMBL" id="FUKW01000111">
    <property type="protein sequence ID" value="SJN39374.1"/>
    <property type="molecule type" value="Genomic_DNA"/>
</dbReference>
<feature type="domain" description="N-acetyltransferase" evidence="1">
    <location>
        <begin position="1"/>
        <end position="57"/>
    </location>
</feature>
<gene>
    <name evidence="2" type="ORF">FM115_08185</name>
</gene>
<dbReference type="AlphaFoldDB" id="A0A1R4K5D1"/>
<evidence type="ECO:0000259" key="1">
    <source>
        <dbReference type="PROSITE" id="PS51186"/>
    </source>
</evidence>
<dbReference type="Gene3D" id="3.40.630.30">
    <property type="match status" value="1"/>
</dbReference>
<organism evidence="2 3">
    <name type="scientific">Marinilactibacillus psychrotolerans 42ea</name>
    <dbReference type="NCBI Taxonomy" id="1255609"/>
    <lineage>
        <taxon>Bacteria</taxon>
        <taxon>Bacillati</taxon>
        <taxon>Bacillota</taxon>
        <taxon>Bacilli</taxon>
        <taxon>Lactobacillales</taxon>
        <taxon>Carnobacteriaceae</taxon>
        <taxon>Marinilactibacillus</taxon>
    </lineage>
</organism>
<dbReference type="SUPFAM" id="SSF55729">
    <property type="entry name" value="Acyl-CoA N-acyltransferases (Nat)"/>
    <property type="match status" value="1"/>
</dbReference>
<dbReference type="InterPro" id="IPR000182">
    <property type="entry name" value="GNAT_dom"/>
</dbReference>